<evidence type="ECO:0000259" key="4">
    <source>
        <dbReference type="PROSITE" id="PS50103"/>
    </source>
</evidence>
<dbReference type="Pfam" id="PF25540">
    <property type="entry name" value="DUF7923"/>
    <property type="match status" value="1"/>
</dbReference>
<protein>
    <recommendedName>
        <fullName evidence="4">C3H1-type domain-containing protein</fullName>
    </recommendedName>
</protein>
<evidence type="ECO:0000313" key="6">
    <source>
        <dbReference type="Proteomes" id="UP001338125"/>
    </source>
</evidence>
<gene>
    <name evidence="5" type="ORF">PT974_02492</name>
</gene>
<dbReference type="EMBL" id="JAVFKD010000002">
    <property type="protein sequence ID" value="KAK5997139.1"/>
    <property type="molecule type" value="Genomic_DNA"/>
</dbReference>
<dbReference type="Pfam" id="PF25542">
    <property type="entry name" value="zf-CCCH_12"/>
    <property type="match status" value="1"/>
</dbReference>
<evidence type="ECO:0000256" key="2">
    <source>
        <dbReference type="SAM" id="Coils"/>
    </source>
</evidence>
<keyword evidence="1" id="KW-0862">Zinc</keyword>
<organism evidence="5 6">
    <name type="scientific">Cladobotryum mycophilum</name>
    <dbReference type="NCBI Taxonomy" id="491253"/>
    <lineage>
        <taxon>Eukaryota</taxon>
        <taxon>Fungi</taxon>
        <taxon>Dikarya</taxon>
        <taxon>Ascomycota</taxon>
        <taxon>Pezizomycotina</taxon>
        <taxon>Sordariomycetes</taxon>
        <taxon>Hypocreomycetidae</taxon>
        <taxon>Hypocreales</taxon>
        <taxon>Hypocreaceae</taxon>
        <taxon>Cladobotryum</taxon>
    </lineage>
</organism>
<dbReference type="InterPro" id="IPR000571">
    <property type="entry name" value="Znf_CCCH"/>
</dbReference>
<keyword evidence="1" id="KW-0479">Metal-binding</keyword>
<evidence type="ECO:0000313" key="5">
    <source>
        <dbReference type="EMBL" id="KAK5997139.1"/>
    </source>
</evidence>
<dbReference type="InterPro" id="IPR057683">
    <property type="entry name" value="DUF7923"/>
</dbReference>
<accession>A0ABR0SY89</accession>
<dbReference type="PANTHER" id="PTHR37543:SF1">
    <property type="entry name" value="CCCH ZINC FINGER DNA BINDING PROTEIN (AFU_ORTHOLOGUE AFUA_5G12760)"/>
    <property type="match status" value="1"/>
</dbReference>
<sequence>MSVGQTVRDFVQRFHTLQAHRDSTDALIKDLVIYCNQIEIELSHETQRLKNSQLDLADATNTRRELQQRIQVYESRHEKLAKENDGLKNRNPYIMVLIDGDGLIFQEKWIKQGVEGGKKAAYALRNAISERFGGDNEDIEVVAKVVANLSGLAKAMQRDGSSENQSDMKDFTLGFTQAKASFDFVDVGYGKERADSKIKELTRWNLRNHNCKQIVLGISHDAGYAPFLDEIFQDDITRQRVSILEGVSTVKELVATEVGIIKMEADLFRKEKLIERTLWPNSYADHVICWYRERQPPPQITFPLALKPLPPPRQKSSQSSNYQLVPPQQPDWNPGPRGLDEPIKVNILVLETIKKRKDTDKLCNNHYLRGPCAKRDVCQFVHDYRPSEDEIKAIAVLARQNPCTSGQYCELDECIYGHHCPSVRDGVCIHPFCKFSEESHPPGTKYKNSFIRAN</sequence>
<evidence type="ECO:0000256" key="3">
    <source>
        <dbReference type="SAM" id="MobiDB-lite"/>
    </source>
</evidence>
<comment type="caution">
    <text evidence="5">The sequence shown here is derived from an EMBL/GenBank/DDBJ whole genome shotgun (WGS) entry which is preliminary data.</text>
</comment>
<feature type="coiled-coil region" evidence="2">
    <location>
        <begin position="49"/>
        <end position="90"/>
    </location>
</feature>
<dbReference type="Pfam" id="PF25543">
    <property type="entry name" value="zf-CCCH_tandem"/>
    <property type="match status" value="1"/>
</dbReference>
<keyword evidence="6" id="KW-1185">Reference proteome</keyword>
<keyword evidence="2" id="KW-0175">Coiled coil</keyword>
<feature type="zinc finger region" description="C3H1-type" evidence="1">
    <location>
        <begin position="357"/>
        <end position="385"/>
    </location>
</feature>
<proteinExistence type="predicted"/>
<dbReference type="PROSITE" id="PS50103">
    <property type="entry name" value="ZF_C3H1"/>
    <property type="match status" value="1"/>
</dbReference>
<reference evidence="5 6" key="1">
    <citation type="submission" date="2024-01" db="EMBL/GenBank/DDBJ databases">
        <title>Complete genome of Cladobotryum mycophilum ATHUM6906.</title>
        <authorList>
            <person name="Christinaki A.C."/>
            <person name="Myridakis A.I."/>
            <person name="Kouvelis V.N."/>
        </authorList>
    </citation>
    <scope>NUCLEOTIDE SEQUENCE [LARGE SCALE GENOMIC DNA]</scope>
    <source>
        <strain evidence="5 6">ATHUM6906</strain>
    </source>
</reference>
<name>A0ABR0SY89_9HYPO</name>
<feature type="domain" description="C3H1-type" evidence="4">
    <location>
        <begin position="357"/>
        <end position="385"/>
    </location>
</feature>
<keyword evidence="1" id="KW-0863">Zinc-finger</keyword>
<feature type="region of interest" description="Disordered" evidence="3">
    <location>
        <begin position="307"/>
        <end position="338"/>
    </location>
</feature>
<feature type="compositionally biased region" description="Polar residues" evidence="3">
    <location>
        <begin position="314"/>
        <end position="323"/>
    </location>
</feature>
<dbReference type="Proteomes" id="UP001338125">
    <property type="component" value="Unassembled WGS sequence"/>
</dbReference>
<dbReference type="InterPro" id="IPR057654">
    <property type="entry name" value="Znf-CCCH_tandem"/>
</dbReference>
<dbReference type="PANTHER" id="PTHR37543">
    <property type="entry name" value="CCCH ZINC FINGER DNA BINDING PROTEIN (AFU_ORTHOLOGUE AFUA_5G12760)"/>
    <property type="match status" value="1"/>
</dbReference>
<evidence type="ECO:0000256" key="1">
    <source>
        <dbReference type="PROSITE-ProRule" id="PRU00723"/>
    </source>
</evidence>